<keyword evidence="7" id="KW-0902">Two-component regulatory system</keyword>
<name>A0A4V1NRN1_9FIRM</name>
<evidence type="ECO:0000259" key="12">
    <source>
        <dbReference type="PROSITE" id="PS50110"/>
    </source>
</evidence>
<dbReference type="Pfam" id="PF02518">
    <property type="entry name" value="HATPase_c"/>
    <property type="match status" value="1"/>
</dbReference>
<dbReference type="EC" id="2.7.13.3" evidence="2"/>
<dbReference type="PANTHER" id="PTHR45339">
    <property type="entry name" value="HYBRID SIGNAL TRANSDUCTION HISTIDINE KINASE J"/>
    <property type="match status" value="1"/>
</dbReference>
<feature type="compositionally biased region" description="Basic and acidic residues" evidence="10">
    <location>
        <begin position="15"/>
        <end position="48"/>
    </location>
</feature>
<comment type="caution">
    <text evidence="13">The sequence shown here is derived from an EMBL/GenBank/DDBJ whole genome shotgun (WGS) entry which is preliminary data.</text>
</comment>
<evidence type="ECO:0000313" key="14">
    <source>
        <dbReference type="Proteomes" id="UP000290106"/>
    </source>
</evidence>
<keyword evidence="14" id="KW-1185">Reference proteome</keyword>
<dbReference type="InterPro" id="IPR029016">
    <property type="entry name" value="GAF-like_dom_sf"/>
</dbReference>
<feature type="domain" description="Response regulatory" evidence="12">
    <location>
        <begin position="788"/>
        <end position="909"/>
    </location>
</feature>
<evidence type="ECO:0000256" key="9">
    <source>
        <dbReference type="PROSITE-ProRule" id="PRU00169"/>
    </source>
</evidence>
<dbReference type="InterPro" id="IPR001789">
    <property type="entry name" value="Sig_transdc_resp-reg_receiver"/>
</dbReference>
<evidence type="ECO:0000259" key="11">
    <source>
        <dbReference type="PROSITE" id="PS50109"/>
    </source>
</evidence>
<evidence type="ECO:0000256" key="1">
    <source>
        <dbReference type="ARBA" id="ARBA00000085"/>
    </source>
</evidence>
<sequence>MHQSGYGRASGKTDGTGKDDTYDCGDDPKEQIDKQYEEGRKMDSERRENQDAFTCLMEQAVVLGKKKENGDRDWAESFQEFLKLMADCTDADRVLVFPIINGDTYERSFEYWRKDLSFPGTDKRMVSIHWIPEYHQAFCEGRTVVIRDMEELRHEDAVIYHRFHVEGVEMLIAFPLMYRGKLWGYIRIDNPELEQSKQLLSVLPMMGAYLGSMNDGSQMRNVLNRHEYLLSKNRFELEKERQFLDVLCRDYTSVYIVDLEQGSAAMLKLENTANASRMISMQRRKSLDYVSTMKGYAKNYVGEEDLEKFLKIMDLENLKQELAEKERINFRYRSIPNMRGEQYFEVQVVRINEVQFDNRVLIGFHHIDDIIAEEERKQYELQQALERTEASNEVLLAISKIYYEILRIDLEADTYEQIYTERQIYPEEKRTGCASADVRYLHETFGVPEYRERMREFFDLHTLAERLEKDETVAAEYLAVDGNWHTARFIAKRWNNEGKVTHALYVARLISDEKRREKNWIAIAEEANKANAAKTEFISQIAHDIRTPMNAVMGFTEIIGQHPEEPEKVVYGLEKIRTAGKFLQELVDEVLDITRIENGRMRLVPEEVSLAKILSEFQVAIEHVKMGRKLDISYAQHDMIQDRVIVDALRLKQIYTNILSNAVKYTPDGGNVDVEIFEENPEEEKKIRLIAKIRDNGIGMSEEYMEEMYSKFTRATDTRINKVQGHGLGLSIVKELVDLMGGEIQVRSKLGEGTLFEIWIDLDYVNQKEETSVEERKEDYAGYCKGMHLLVAEDNELNYEVVSELLDMYEITCDRADDGSVCVEKFCASKENAYDAILMDMQMPVMDGLQATAAIRRLNHPQAHRIPIIAMTANAFRDDIEKCMDAGMNLHLAKPVNMELLLEALYRLKKDNQKKTGRQEEEK</sequence>
<dbReference type="SUPFAM" id="SSF55874">
    <property type="entry name" value="ATPase domain of HSP90 chaperone/DNA topoisomerase II/histidine kinase"/>
    <property type="match status" value="1"/>
</dbReference>
<reference evidence="13 14" key="1">
    <citation type="submission" date="2019-01" db="EMBL/GenBank/DDBJ databases">
        <title>Blautia sp. nov. KGMB01111 isolated human feces.</title>
        <authorList>
            <person name="Park J.-E."/>
            <person name="Kim J.-S."/>
            <person name="Park S.-H."/>
        </authorList>
    </citation>
    <scope>NUCLEOTIDE SEQUENCE [LARGE SCALE GENOMIC DNA]</scope>
    <source>
        <strain evidence="13 14">KGMB01111</strain>
    </source>
</reference>
<dbReference type="InterPro" id="IPR011006">
    <property type="entry name" value="CheY-like_superfamily"/>
</dbReference>
<comment type="function">
    <text evidence="8">May play the central regulatory role in sporulation. It may be an element of the effector pathway responsible for the activation of sporulation genes in response to nutritional stress. Spo0A may act in concert with spo0H (a sigma factor) to control the expression of some genes that are critical to the sporulation process.</text>
</comment>
<dbReference type="RefSeq" id="WP_129257022.1">
    <property type="nucleotide sequence ID" value="NZ_SDKC01000001.1"/>
</dbReference>
<evidence type="ECO:0000256" key="10">
    <source>
        <dbReference type="SAM" id="MobiDB-lite"/>
    </source>
</evidence>
<keyword evidence="4 9" id="KW-0597">Phosphoprotein</keyword>
<keyword evidence="6 13" id="KW-0418">Kinase</keyword>
<dbReference type="InterPro" id="IPR004358">
    <property type="entry name" value="Sig_transdc_His_kin-like_C"/>
</dbReference>
<dbReference type="CDD" id="cd00082">
    <property type="entry name" value="HisKA"/>
    <property type="match status" value="1"/>
</dbReference>
<dbReference type="OrthoDB" id="9814390at2"/>
<dbReference type="CDD" id="cd17546">
    <property type="entry name" value="REC_hyHK_CKI1_RcsC-like"/>
    <property type="match status" value="1"/>
</dbReference>
<evidence type="ECO:0000256" key="5">
    <source>
        <dbReference type="ARBA" id="ARBA00022679"/>
    </source>
</evidence>
<dbReference type="AlphaFoldDB" id="A0A4V1NRN1"/>
<dbReference type="PANTHER" id="PTHR45339:SF1">
    <property type="entry name" value="HYBRID SIGNAL TRANSDUCTION HISTIDINE KINASE J"/>
    <property type="match status" value="1"/>
</dbReference>
<dbReference type="Proteomes" id="UP000290106">
    <property type="component" value="Unassembled WGS sequence"/>
</dbReference>
<dbReference type="Gene3D" id="1.10.287.130">
    <property type="match status" value="1"/>
</dbReference>
<feature type="modified residue" description="4-aspartylphosphate" evidence="9">
    <location>
        <position position="840"/>
    </location>
</feature>
<dbReference type="InterPro" id="IPR003018">
    <property type="entry name" value="GAF"/>
</dbReference>
<gene>
    <name evidence="13" type="ORF">ETP43_03255</name>
</gene>
<dbReference type="PRINTS" id="PR00344">
    <property type="entry name" value="BCTRLSENSOR"/>
</dbReference>
<dbReference type="InterPro" id="IPR036097">
    <property type="entry name" value="HisK_dim/P_sf"/>
</dbReference>
<dbReference type="InterPro" id="IPR005467">
    <property type="entry name" value="His_kinase_dom"/>
</dbReference>
<dbReference type="Pfam" id="PF00072">
    <property type="entry name" value="Response_reg"/>
    <property type="match status" value="1"/>
</dbReference>
<dbReference type="Pfam" id="PF01590">
    <property type="entry name" value="GAF"/>
    <property type="match status" value="1"/>
</dbReference>
<dbReference type="GO" id="GO:0000155">
    <property type="term" value="F:phosphorelay sensor kinase activity"/>
    <property type="evidence" value="ECO:0007669"/>
    <property type="project" value="InterPro"/>
</dbReference>
<evidence type="ECO:0000256" key="6">
    <source>
        <dbReference type="ARBA" id="ARBA00022777"/>
    </source>
</evidence>
<dbReference type="SMART" id="SM00387">
    <property type="entry name" value="HATPase_c"/>
    <property type="match status" value="1"/>
</dbReference>
<dbReference type="SUPFAM" id="SSF47384">
    <property type="entry name" value="Homodimeric domain of signal transducing histidine kinase"/>
    <property type="match status" value="1"/>
</dbReference>
<dbReference type="SUPFAM" id="SSF52172">
    <property type="entry name" value="CheY-like"/>
    <property type="match status" value="1"/>
</dbReference>
<dbReference type="InterPro" id="IPR003594">
    <property type="entry name" value="HATPase_dom"/>
</dbReference>
<dbReference type="Pfam" id="PF00512">
    <property type="entry name" value="HisKA"/>
    <property type="match status" value="1"/>
</dbReference>
<evidence type="ECO:0000256" key="4">
    <source>
        <dbReference type="ARBA" id="ARBA00022553"/>
    </source>
</evidence>
<dbReference type="InterPro" id="IPR036890">
    <property type="entry name" value="HATPase_C_sf"/>
</dbReference>
<dbReference type="SUPFAM" id="SSF55781">
    <property type="entry name" value="GAF domain-like"/>
    <property type="match status" value="1"/>
</dbReference>
<dbReference type="SMART" id="SM00448">
    <property type="entry name" value="REC"/>
    <property type="match status" value="1"/>
</dbReference>
<proteinExistence type="predicted"/>
<dbReference type="PROSITE" id="PS50109">
    <property type="entry name" value="HIS_KIN"/>
    <property type="match status" value="1"/>
</dbReference>
<dbReference type="SMART" id="SM00388">
    <property type="entry name" value="HisKA"/>
    <property type="match status" value="1"/>
</dbReference>
<evidence type="ECO:0000256" key="7">
    <source>
        <dbReference type="ARBA" id="ARBA00023012"/>
    </source>
</evidence>
<organism evidence="13 14">
    <name type="scientific">Blautia faecicola</name>
    <dbReference type="NCBI Taxonomy" id="2509240"/>
    <lineage>
        <taxon>Bacteria</taxon>
        <taxon>Bacillati</taxon>
        <taxon>Bacillota</taxon>
        <taxon>Clostridia</taxon>
        <taxon>Lachnospirales</taxon>
        <taxon>Lachnospiraceae</taxon>
        <taxon>Blautia</taxon>
    </lineage>
</organism>
<feature type="region of interest" description="Disordered" evidence="10">
    <location>
        <begin position="1"/>
        <end position="48"/>
    </location>
</feature>
<dbReference type="Gene3D" id="3.30.565.10">
    <property type="entry name" value="Histidine kinase-like ATPase, C-terminal domain"/>
    <property type="match status" value="1"/>
</dbReference>
<protein>
    <recommendedName>
        <fullName evidence="3">Stage 0 sporulation protein A homolog</fullName>
        <ecNumber evidence="2">2.7.13.3</ecNumber>
    </recommendedName>
</protein>
<dbReference type="PROSITE" id="PS50110">
    <property type="entry name" value="RESPONSE_REGULATORY"/>
    <property type="match status" value="1"/>
</dbReference>
<evidence type="ECO:0000256" key="3">
    <source>
        <dbReference type="ARBA" id="ARBA00018672"/>
    </source>
</evidence>
<evidence type="ECO:0000313" key="13">
    <source>
        <dbReference type="EMBL" id="RXS74335.1"/>
    </source>
</evidence>
<accession>A0A4V1NRN1</accession>
<feature type="domain" description="Histidine kinase" evidence="11">
    <location>
        <begin position="540"/>
        <end position="764"/>
    </location>
</feature>
<dbReference type="InterPro" id="IPR003661">
    <property type="entry name" value="HisK_dim/P_dom"/>
</dbReference>
<dbReference type="Gene3D" id="3.40.50.2300">
    <property type="match status" value="1"/>
</dbReference>
<dbReference type="EMBL" id="SDKC01000001">
    <property type="protein sequence ID" value="RXS74335.1"/>
    <property type="molecule type" value="Genomic_DNA"/>
</dbReference>
<evidence type="ECO:0000256" key="8">
    <source>
        <dbReference type="ARBA" id="ARBA00024867"/>
    </source>
</evidence>
<comment type="catalytic activity">
    <reaction evidence="1">
        <text>ATP + protein L-histidine = ADP + protein N-phospho-L-histidine.</text>
        <dbReference type="EC" id="2.7.13.3"/>
    </reaction>
</comment>
<dbReference type="Gene3D" id="3.30.450.40">
    <property type="match status" value="1"/>
</dbReference>
<evidence type="ECO:0000256" key="2">
    <source>
        <dbReference type="ARBA" id="ARBA00012438"/>
    </source>
</evidence>
<keyword evidence="5" id="KW-0808">Transferase</keyword>